<evidence type="ECO:0000313" key="2">
    <source>
        <dbReference type="Proteomes" id="UP000013165"/>
    </source>
</evidence>
<reference evidence="1 2" key="1">
    <citation type="journal article" date="2013" name="Genome Announc.">
        <title>Genome Sequence of the Polycyclic Aromatic Hydrocarbon-Degrading Bacterium Strain Marinobacter nanhaiticus D15-8WT.</title>
        <authorList>
            <person name="Cui Z."/>
            <person name="Gao W."/>
            <person name="Li Q."/>
            <person name="Xu G."/>
            <person name="Zheng L."/>
        </authorList>
    </citation>
    <scope>NUCLEOTIDE SEQUENCE [LARGE SCALE GENOMIC DNA]</scope>
    <source>
        <strain evidence="1 2">D15-8W</strain>
    </source>
</reference>
<accession>N6W3M6</accession>
<comment type="caution">
    <text evidence="1">The sequence shown here is derived from an EMBL/GenBank/DDBJ whole genome shotgun (WGS) entry which is preliminary data.</text>
</comment>
<proteinExistence type="predicted"/>
<dbReference type="PATRIC" id="fig|626887.3.peg.131"/>
<protein>
    <submittedName>
        <fullName evidence="1">Uncharacterized protein</fullName>
    </submittedName>
</protein>
<organism evidence="1 2">
    <name type="scientific">Marinobacter nanhaiticus D15-8W</name>
    <dbReference type="NCBI Taxonomy" id="626887"/>
    <lineage>
        <taxon>Bacteria</taxon>
        <taxon>Pseudomonadati</taxon>
        <taxon>Pseudomonadota</taxon>
        <taxon>Gammaproteobacteria</taxon>
        <taxon>Pseudomonadales</taxon>
        <taxon>Marinobacteraceae</taxon>
        <taxon>Marinobacter</taxon>
    </lineage>
</organism>
<dbReference type="STRING" id="626887.J057_00704"/>
<evidence type="ECO:0000313" key="1">
    <source>
        <dbReference type="EMBL" id="ENO17140.1"/>
    </source>
</evidence>
<sequence>MKFPFAALVLGCLSINVAAEYIDEQQKQIDLNKREFVREGFKACSEKSFETVGAREECTTPVLTKAEEKFPGRGTDIYAKQTYSGLTESEAIAELKSLHSLYKKVEDNFSNQPGVITQDDLNHEGWWIQENILGIPSMVGRPPWFKECDGEVSAEHGRAEVEFCSLYEEGEAE</sequence>
<dbReference type="EMBL" id="APLQ01000005">
    <property type="protein sequence ID" value="ENO17140.1"/>
    <property type="molecule type" value="Genomic_DNA"/>
</dbReference>
<dbReference type="Proteomes" id="UP000013165">
    <property type="component" value="Unassembled WGS sequence"/>
</dbReference>
<name>N6W3M6_9GAMM</name>
<dbReference type="AlphaFoldDB" id="N6W3M6"/>
<dbReference type="HOGENOM" id="CLU_1545809_0_0_6"/>
<keyword evidence="2" id="KW-1185">Reference proteome</keyword>
<dbReference type="RefSeq" id="WP_004578792.1">
    <property type="nucleotide sequence ID" value="NZ_AP028879.1"/>
</dbReference>
<gene>
    <name evidence="1" type="ORF">J057_00704</name>
</gene>